<evidence type="ECO:0000313" key="3">
    <source>
        <dbReference type="Proteomes" id="UP001482620"/>
    </source>
</evidence>
<name>A0ABV0TS94_9TELE</name>
<accession>A0ABV0TS94</accession>
<sequence length="89" mass="9947">MPCQAADVEAFRSHSGNTPEISKEMPCQAADVDACTSPSGNTPERQFTTHVISRHFTTVRKPSRLHPVSDLQHSLLPDEHVETVDSHWR</sequence>
<feature type="compositionally biased region" description="Basic and acidic residues" evidence="1">
    <location>
        <begin position="76"/>
        <end position="89"/>
    </location>
</feature>
<feature type="region of interest" description="Disordered" evidence="1">
    <location>
        <begin position="61"/>
        <end position="89"/>
    </location>
</feature>
<gene>
    <name evidence="2" type="ORF">ILYODFUR_039183</name>
</gene>
<dbReference type="EMBL" id="JAHRIQ010046087">
    <property type="protein sequence ID" value="MEQ2235197.1"/>
    <property type="molecule type" value="Genomic_DNA"/>
</dbReference>
<feature type="region of interest" description="Disordered" evidence="1">
    <location>
        <begin position="1"/>
        <end position="23"/>
    </location>
</feature>
<proteinExistence type="predicted"/>
<organism evidence="2 3">
    <name type="scientific">Ilyodon furcidens</name>
    <name type="common">goldbreast splitfin</name>
    <dbReference type="NCBI Taxonomy" id="33524"/>
    <lineage>
        <taxon>Eukaryota</taxon>
        <taxon>Metazoa</taxon>
        <taxon>Chordata</taxon>
        <taxon>Craniata</taxon>
        <taxon>Vertebrata</taxon>
        <taxon>Euteleostomi</taxon>
        <taxon>Actinopterygii</taxon>
        <taxon>Neopterygii</taxon>
        <taxon>Teleostei</taxon>
        <taxon>Neoteleostei</taxon>
        <taxon>Acanthomorphata</taxon>
        <taxon>Ovalentaria</taxon>
        <taxon>Atherinomorphae</taxon>
        <taxon>Cyprinodontiformes</taxon>
        <taxon>Goodeidae</taxon>
        <taxon>Ilyodon</taxon>
    </lineage>
</organism>
<evidence type="ECO:0000256" key="1">
    <source>
        <dbReference type="SAM" id="MobiDB-lite"/>
    </source>
</evidence>
<dbReference type="Proteomes" id="UP001482620">
    <property type="component" value="Unassembled WGS sequence"/>
</dbReference>
<evidence type="ECO:0000313" key="2">
    <source>
        <dbReference type="EMBL" id="MEQ2235197.1"/>
    </source>
</evidence>
<reference evidence="2 3" key="1">
    <citation type="submission" date="2021-06" db="EMBL/GenBank/DDBJ databases">
        <authorList>
            <person name="Palmer J.M."/>
        </authorList>
    </citation>
    <scope>NUCLEOTIDE SEQUENCE [LARGE SCALE GENOMIC DNA]</scope>
    <source>
        <strain evidence="3">if_2019</strain>
        <tissue evidence="2">Muscle</tissue>
    </source>
</reference>
<protein>
    <submittedName>
        <fullName evidence="2">Uncharacterized protein</fullName>
    </submittedName>
</protein>
<comment type="caution">
    <text evidence="2">The sequence shown here is derived from an EMBL/GenBank/DDBJ whole genome shotgun (WGS) entry which is preliminary data.</text>
</comment>
<keyword evidence="3" id="KW-1185">Reference proteome</keyword>